<evidence type="ECO:0000313" key="3">
    <source>
        <dbReference type="Proteomes" id="UP001597145"/>
    </source>
</evidence>
<feature type="domain" description="HTH marR-type" evidence="1">
    <location>
        <begin position="1"/>
        <end position="141"/>
    </location>
</feature>
<dbReference type="PANTHER" id="PTHR33164">
    <property type="entry name" value="TRANSCRIPTIONAL REGULATOR, MARR FAMILY"/>
    <property type="match status" value="1"/>
</dbReference>
<dbReference type="Pfam" id="PF12802">
    <property type="entry name" value="MarR_2"/>
    <property type="match status" value="1"/>
</dbReference>
<dbReference type="Gene3D" id="1.10.10.10">
    <property type="entry name" value="Winged helix-like DNA-binding domain superfamily/Winged helix DNA-binding domain"/>
    <property type="match status" value="1"/>
</dbReference>
<dbReference type="RefSeq" id="WP_343983026.1">
    <property type="nucleotide sequence ID" value="NZ_BAAAJG010000016.1"/>
</dbReference>
<dbReference type="PANTHER" id="PTHR33164:SF57">
    <property type="entry name" value="MARR-FAMILY TRANSCRIPTIONAL REGULATOR"/>
    <property type="match status" value="1"/>
</dbReference>
<reference evidence="3" key="1">
    <citation type="journal article" date="2019" name="Int. J. Syst. Evol. Microbiol.">
        <title>The Global Catalogue of Microorganisms (GCM) 10K type strain sequencing project: providing services to taxonomists for standard genome sequencing and annotation.</title>
        <authorList>
            <consortium name="The Broad Institute Genomics Platform"/>
            <consortium name="The Broad Institute Genome Sequencing Center for Infectious Disease"/>
            <person name="Wu L."/>
            <person name="Ma J."/>
        </authorList>
    </citation>
    <scope>NUCLEOTIDE SEQUENCE [LARGE SCALE GENOMIC DNA]</scope>
    <source>
        <strain evidence="3">JCM 12165</strain>
    </source>
</reference>
<accession>A0ABW4FR49</accession>
<dbReference type="InterPro" id="IPR036390">
    <property type="entry name" value="WH_DNA-bd_sf"/>
</dbReference>
<protein>
    <submittedName>
        <fullName evidence="2">MarR family winged helix-turn-helix transcriptional regulator</fullName>
    </submittedName>
</protein>
<dbReference type="InterPro" id="IPR039422">
    <property type="entry name" value="MarR/SlyA-like"/>
</dbReference>
<proteinExistence type="predicted"/>
<evidence type="ECO:0000259" key="1">
    <source>
        <dbReference type="PROSITE" id="PS50995"/>
    </source>
</evidence>
<dbReference type="InterPro" id="IPR000835">
    <property type="entry name" value="HTH_MarR-typ"/>
</dbReference>
<keyword evidence="3" id="KW-1185">Reference proteome</keyword>
<gene>
    <name evidence="2" type="ORF">ACFSCY_26455</name>
</gene>
<sequence>MRKDDPAVAVEAAMVAIRRRQSRRTLAREAGVAPSDDATQQVLDAVEAAAEPLGVTAVAAALDVDQPRASKLVAAAVDAGLLRRVADQDDGRRSHLALTPSGHERLDAVHSARQARFGAAMADWTPAERETFAALLTRFVLALG</sequence>
<dbReference type="InterPro" id="IPR036388">
    <property type="entry name" value="WH-like_DNA-bd_sf"/>
</dbReference>
<dbReference type="Proteomes" id="UP001597145">
    <property type="component" value="Unassembled WGS sequence"/>
</dbReference>
<dbReference type="SMART" id="SM00347">
    <property type="entry name" value="HTH_MARR"/>
    <property type="match status" value="1"/>
</dbReference>
<name>A0ABW4FR49_9PSEU</name>
<organism evidence="2 3">
    <name type="scientific">Pseudonocardia aurantiaca</name>
    <dbReference type="NCBI Taxonomy" id="75290"/>
    <lineage>
        <taxon>Bacteria</taxon>
        <taxon>Bacillati</taxon>
        <taxon>Actinomycetota</taxon>
        <taxon>Actinomycetes</taxon>
        <taxon>Pseudonocardiales</taxon>
        <taxon>Pseudonocardiaceae</taxon>
        <taxon>Pseudonocardia</taxon>
    </lineage>
</organism>
<evidence type="ECO:0000313" key="2">
    <source>
        <dbReference type="EMBL" id="MFD1532971.1"/>
    </source>
</evidence>
<comment type="caution">
    <text evidence="2">The sequence shown here is derived from an EMBL/GenBank/DDBJ whole genome shotgun (WGS) entry which is preliminary data.</text>
</comment>
<dbReference type="SUPFAM" id="SSF46785">
    <property type="entry name" value="Winged helix' DNA-binding domain"/>
    <property type="match status" value="1"/>
</dbReference>
<dbReference type="EMBL" id="JBHUCP010000023">
    <property type="protein sequence ID" value="MFD1532971.1"/>
    <property type="molecule type" value="Genomic_DNA"/>
</dbReference>
<dbReference type="PROSITE" id="PS50995">
    <property type="entry name" value="HTH_MARR_2"/>
    <property type="match status" value="1"/>
</dbReference>